<gene>
    <name evidence="2" type="ORF">EB796_025226</name>
</gene>
<comment type="caution">
    <text evidence="2">The sequence shown here is derived from an EMBL/GenBank/DDBJ whole genome shotgun (WGS) entry which is preliminary data.</text>
</comment>
<feature type="compositionally biased region" description="Basic and acidic residues" evidence="1">
    <location>
        <begin position="109"/>
        <end position="137"/>
    </location>
</feature>
<dbReference type="Proteomes" id="UP000593567">
    <property type="component" value="Unassembled WGS sequence"/>
</dbReference>
<feature type="region of interest" description="Disordered" evidence="1">
    <location>
        <begin position="59"/>
        <end position="163"/>
    </location>
</feature>
<dbReference type="EMBL" id="VXIV02003533">
    <property type="protein sequence ID" value="KAF6016470.1"/>
    <property type="molecule type" value="Genomic_DNA"/>
</dbReference>
<feature type="compositionally biased region" description="Polar residues" evidence="1">
    <location>
        <begin position="60"/>
        <end position="78"/>
    </location>
</feature>
<feature type="region of interest" description="Disordered" evidence="1">
    <location>
        <begin position="205"/>
        <end position="226"/>
    </location>
</feature>
<organism evidence="2 3">
    <name type="scientific">Bugula neritina</name>
    <name type="common">Brown bryozoan</name>
    <name type="synonym">Sertularia neritina</name>
    <dbReference type="NCBI Taxonomy" id="10212"/>
    <lineage>
        <taxon>Eukaryota</taxon>
        <taxon>Metazoa</taxon>
        <taxon>Spiralia</taxon>
        <taxon>Lophotrochozoa</taxon>
        <taxon>Bryozoa</taxon>
        <taxon>Gymnolaemata</taxon>
        <taxon>Cheilostomatida</taxon>
        <taxon>Flustrina</taxon>
        <taxon>Buguloidea</taxon>
        <taxon>Bugulidae</taxon>
        <taxon>Bugula</taxon>
    </lineage>
</organism>
<protein>
    <submittedName>
        <fullName evidence="2">Uncharacterized protein</fullName>
    </submittedName>
</protein>
<evidence type="ECO:0000313" key="3">
    <source>
        <dbReference type="Proteomes" id="UP000593567"/>
    </source>
</evidence>
<keyword evidence="3" id="KW-1185">Reference proteome</keyword>
<name>A0A7J7IRE7_BUGNE</name>
<dbReference type="AlphaFoldDB" id="A0A7J7IRE7"/>
<accession>A0A7J7IRE7</accession>
<evidence type="ECO:0000313" key="2">
    <source>
        <dbReference type="EMBL" id="KAF6016470.1"/>
    </source>
</evidence>
<feature type="compositionally biased region" description="Basic and acidic residues" evidence="1">
    <location>
        <begin position="210"/>
        <end position="226"/>
    </location>
</feature>
<evidence type="ECO:0000256" key="1">
    <source>
        <dbReference type="SAM" id="MobiDB-lite"/>
    </source>
</evidence>
<reference evidence="2" key="1">
    <citation type="submission" date="2020-06" db="EMBL/GenBank/DDBJ databases">
        <title>Draft genome of Bugula neritina, a colonial animal packing powerful symbionts and potential medicines.</title>
        <authorList>
            <person name="Rayko M."/>
        </authorList>
    </citation>
    <scope>NUCLEOTIDE SEQUENCE [LARGE SCALE GENOMIC DNA]</scope>
    <source>
        <strain evidence="2">Kwan_BN1</strain>
    </source>
</reference>
<sequence length="226" mass="25217">MCKKSPHYGTNEEIYSDPSNAFSYSQMNSAYSNEHLEDNTLYQDPALWISRPQPGLAKFHTTSLKSTGSSYQDPSSLPCTGPPGTPSPIRDAMYSARDDPSSDVYADVDALRGDPDGKTATLPREDQNIYDMPHVEVVKPTPQPRSRRDQTPGGEDTSGLPSYSHMIVTDGQLEPHNYAIVRKSKPTESMYYELENEVELYDSPVYNSMEEMRSSSETKEGVDESK</sequence>
<proteinExistence type="predicted"/>